<name>A0ACB7ZUL3_9AGAM</name>
<accession>A0ACB7ZUL3</accession>
<comment type="caution">
    <text evidence="1">The sequence shown here is derived from an EMBL/GenBank/DDBJ whole genome shotgun (WGS) entry which is preliminary data.</text>
</comment>
<proteinExistence type="predicted"/>
<gene>
    <name evidence="1" type="ORF">BJ138DRAFT_888449</name>
</gene>
<evidence type="ECO:0000313" key="2">
    <source>
        <dbReference type="Proteomes" id="UP000790377"/>
    </source>
</evidence>
<dbReference type="EMBL" id="MU268407">
    <property type="protein sequence ID" value="KAH7904636.1"/>
    <property type="molecule type" value="Genomic_DNA"/>
</dbReference>
<protein>
    <submittedName>
        <fullName evidence="1">Uncharacterized protein</fullName>
    </submittedName>
</protein>
<evidence type="ECO:0000313" key="1">
    <source>
        <dbReference type="EMBL" id="KAH7904636.1"/>
    </source>
</evidence>
<keyword evidence="2" id="KW-1185">Reference proteome</keyword>
<sequence>MDSCDSINLDGTSKPADQERGTYGHAQKMRAVMTYAFGRLRGLGSMPWHESKARGNNGVMTGNPSVSVQVSSYMCGLRRRKVHAGEVAVSARGITSEILQKLYHFNNLPENSNI</sequence>
<dbReference type="Proteomes" id="UP000790377">
    <property type="component" value="Unassembled WGS sequence"/>
</dbReference>
<reference evidence="1" key="1">
    <citation type="journal article" date="2021" name="New Phytol.">
        <title>Evolutionary innovations through gain and loss of genes in the ectomycorrhizal Boletales.</title>
        <authorList>
            <person name="Wu G."/>
            <person name="Miyauchi S."/>
            <person name="Morin E."/>
            <person name="Kuo A."/>
            <person name="Drula E."/>
            <person name="Varga T."/>
            <person name="Kohler A."/>
            <person name="Feng B."/>
            <person name="Cao Y."/>
            <person name="Lipzen A."/>
            <person name="Daum C."/>
            <person name="Hundley H."/>
            <person name="Pangilinan J."/>
            <person name="Johnson J."/>
            <person name="Barry K."/>
            <person name="LaButti K."/>
            <person name="Ng V."/>
            <person name="Ahrendt S."/>
            <person name="Min B."/>
            <person name="Choi I.G."/>
            <person name="Park H."/>
            <person name="Plett J.M."/>
            <person name="Magnuson J."/>
            <person name="Spatafora J.W."/>
            <person name="Nagy L.G."/>
            <person name="Henrissat B."/>
            <person name="Grigoriev I.V."/>
            <person name="Yang Z.L."/>
            <person name="Xu J."/>
            <person name="Martin F.M."/>
        </authorList>
    </citation>
    <scope>NUCLEOTIDE SEQUENCE</scope>
    <source>
        <strain evidence="1">ATCC 28755</strain>
    </source>
</reference>
<organism evidence="1 2">
    <name type="scientific">Hygrophoropsis aurantiaca</name>
    <dbReference type="NCBI Taxonomy" id="72124"/>
    <lineage>
        <taxon>Eukaryota</taxon>
        <taxon>Fungi</taxon>
        <taxon>Dikarya</taxon>
        <taxon>Basidiomycota</taxon>
        <taxon>Agaricomycotina</taxon>
        <taxon>Agaricomycetes</taxon>
        <taxon>Agaricomycetidae</taxon>
        <taxon>Boletales</taxon>
        <taxon>Coniophorineae</taxon>
        <taxon>Hygrophoropsidaceae</taxon>
        <taxon>Hygrophoropsis</taxon>
    </lineage>
</organism>